<evidence type="ECO:0000256" key="1">
    <source>
        <dbReference type="ARBA" id="ARBA00004123"/>
    </source>
</evidence>
<comment type="subcellular location">
    <subcellularLocation>
        <location evidence="1">Nucleus</location>
    </subcellularLocation>
</comment>
<dbReference type="PANTHER" id="PTHR12709:SF4">
    <property type="entry name" value="DNA-DIRECTED RNA POLYMERASE II SUBUNIT RPB7"/>
    <property type="match status" value="1"/>
</dbReference>
<dbReference type="Proteomes" id="UP000078348">
    <property type="component" value="Unassembled WGS sequence"/>
</dbReference>
<evidence type="ECO:0000256" key="2">
    <source>
        <dbReference type="ARBA" id="ARBA00009307"/>
    </source>
</evidence>
<dbReference type="Gene3D" id="3.30.1490.120">
    <property type="entry name" value="RNA polymerase Rpb7-like, N-terminal domain"/>
    <property type="match status" value="1"/>
</dbReference>
<protein>
    <submittedName>
        <fullName evidence="6">DNA-directed RNA polymerase II subunit RPB7</fullName>
    </submittedName>
</protein>
<dbReference type="InterPro" id="IPR045113">
    <property type="entry name" value="Rpb7-like"/>
</dbReference>
<evidence type="ECO:0000256" key="3">
    <source>
        <dbReference type="ARBA" id="ARBA00022478"/>
    </source>
</evidence>
<dbReference type="SUPFAM" id="SSF50249">
    <property type="entry name" value="Nucleic acid-binding proteins"/>
    <property type="match status" value="1"/>
</dbReference>
<dbReference type="InterPro" id="IPR036898">
    <property type="entry name" value="RNA_pol_Rpb7-like_N_sf"/>
</dbReference>
<evidence type="ECO:0000259" key="5">
    <source>
        <dbReference type="Pfam" id="PF03876"/>
    </source>
</evidence>
<dbReference type="FunFam" id="3.30.1490.120:FF:000001">
    <property type="entry name" value="DNA-directed RNA polymerase II subunit RPB7"/>
    <property type="match status" value="1"/>
</dbReference>
<dbReference type="GO" id="GO:0045948">
    <property type="term" value="P:positive regulation of translational initiation"/>
    <property type="evidence" value="ECO:0007669"/>
    <property type="project" value="TreeGrafter"/>
</dbReference>
<dbReference type="Gene3D" id="2.40.50.140">
    <property type="entry name" value="Nucleic acid-binding proteins"/>
    <property type="match status" value="1"/>
</dbReference>
<gene>
    <name evidence="6" type="ORF">AV274_3931</name>
</gene>
<dbReference type="InterPro" id="IPR012340">
    <property type="entry name" value="NA-bd_OB-fold"/>
</dbReference>
<keyword evidence="4" id="KW-0804">Transcription</keyword>
<accession>A0A196SDF5</accession>
<dbReference type="SUPFAM" id="SSF88798">
    <property type="entry name" value="N-terminal, heterodimerisation domain of RBP7 (RpoE)"/>
    <property type="match status" value="1"/>
</dbReference>
<proteinExistence type="inferred from homology"/>
<dbReference type="GO" id="GO:0003697">
    <property type="term" value="F:single-stranded DNA binding"/>
    <property type="evidence" value="ECO:0007669"/>
    <property type="project" value="TreeGrafter"/>
</dbReference>
<comment type="caution">
    <text evidence="6">The sequence shown here is derived from an EMBL/GenBank/DDBJ whole genome shotgun (WGS) entry which is preliminary data.</text>
</comment>
<evidence type="ECO:0000313" key="7">
    <source>
        <dbReference type="Proteomes" id="UP000078348"/>
    </source>
</evidence>
<name>A0A196SDF5_BLAHN</name>
<comment type="similarity">
    <text evidence="2">Belongs to the eukaryotic RPB7/RPC8 RNA polymerase subunit family.</text>
</comment>
<dbReference type="InterPro" id="IPR005576">
    <property type="entry name" value="Rpb7-like_N"/>
</dbReference>
<dbReference type="OrthoDB" id="1162399at2759"/>
<keyword evidence="7" id="KW-1185">Reference proteome</keyword>
<sequence length="171" mass="19171">MFFKKEMDYILSLHPKYLGRRLQETIKRELFNEVEGKYFPGIGYVLMVLSTPTDAGIGLIDPNTGFAEFKVRYTALIYCPIVGEVTYAIVTKVTTYALTCRYGPATSIVVSKTPNSTWKYVSDGALIWRSADYESPIQKDTVIKCRIQDVKYLNSGMTVVASIEDITLGPA</sequence>
<keyword evidence="3 6" id="KW-0240">DNA-directed RNA polymerase</keyword>
<evidence type="ECO:0000256" key="4">
    <source>
        <dbReference type="ARBA" id="ARBA00023163"/>
    </source>
</evidence>
<dbReference type="GO" id="GO:0005665">
    <property type="term" value="C:RNA polymerase II, core complex"/>
    <property type="evidence" value="ECO:0007669"/>
    <property type="project" value="TreeGrafter"/>
</dbReference>
<organism evidence="6 7">
    <name type="scientific">Blastocystis sp. subtype 1 (strain ATCC 50177 / NandII)</name>
    <dbReference type="NCBI Taxonomy" id="478820"/>
    <lineage>
        <taxon>Eukaryota</taxon>
        <taxon>Sar</taxon>
        <taxon>Stramenopiles</taxon>
        <taxon>Bigyra</taxon>
        <taxon>Opalozoa</taxon>
        <taxon>Opalinata</taxon>
        <taxon>Blastocystidae</taxon>
        <taxon>Blastocystis</taxon>
    </lineage>
</organism>
<dbReference type="PANTHER" id="PTHR12709">
    <property type="entry name" value="DNA-DIRECTED RNA POLYMERASE II, III"/>
    <property type="match status" value="1"/>
</dbReference>
<dbReference type="GO" id="GO:0006367">
    <property type="term" value="P:transcription initiation at RNA polymerase II promoter"/>
    <property type="evidence" value="ECO:0007669"/>
    <property type="project" value="TreeGrafter"/>
</dbReference>
<dbReference type="STRING" id="478820.A0A196SDF5"/>
<dbReference type="EMBL" id="LXWW01000255">
    <property type="protein sequence ID" value="OAO14341.1"/>
    <property type="molecule type" value="Genomic_DNA"/>
</dbReference>
<dbReference type="GO" id="GO:0000932">
    <property type="term" value="C:P-body"/>
    <property type="evidence" value="ECO:0007669"/>
    <property type="project" value="TreeGrafter"/>
</dbReference>
<dbReference type="GO" id="GO:0003727">
    <property type="term" value="F:single-stranded RNA binding"/>
    <property type="evidence" value="ECO:0007669"/>
    <property type="project" value="TreeGrafter"/>
</dbReference>
<dbReference type="GO" id="GO:0031369">
    <property type="term" value="F:translation initiation factor binding"/>
    <property type="evidence" value="ECO:0007669"/>
    <property type="project" value="TreeGrafter"/>
</dbReference>
<dbReference type="GO" id="GO:0060213">
    <property type="term" value="P:positive regulation of nuclear-transcribed mRNA poly(A) tail shortening"/>
    <property type="evidence" value="ECO:0007669"/>
    <property type="project" value="TreeGrafter"/>
</dbReference>
<dbReference type="Pfam" id="PF03876">
    <property type="entry name" value="SHS2_Rpb7-N"/>
    <property type="match status" value="1"/>
</dbReference>
<evidence type="ECO:0000313" key="6">
    <source>
        <dbReference type="EMBL" id="OAO14341.1"/>
    </source>
</evidence>
<feature type="domain" description="RNA polymerase Rpb7-like N-terminal" evidence="5">
    <location>
        <begin position="10"/>
        <end position="51"/>
    </location>
</feature>
<dbReference type="AlphaFoldDB" id="A0A196SDF5"/>
<reference evidence="6 7" key="1">
    <citation type="submission" date="2016-05" db="EMBL/GenBank/DDBJ databases">
        <title>Nuclear genome of Blastocystis sp. subtype 1 NandII.</title>
        <authorList>
            <person name="Gentekaki E."/>
            <person name="Curtis B."/>
            <person name="Stairs C."/>
            <person name="Eme L."/>
            <person name="Herman E."/>
            <person name="Klimes V."/>
            <person name="Arias M.C."/>
            <person name="Elias M."/>
            <person name="Hilliou F."/>
            <person name="Klute M."/>
            <person name="Malik S.-B."/>
            <person name="Pightling A."/>
            <person name="Rachubinski R."/>
            <person name="Salas D."/>
            <person name="Schlacht A."/>
            <person name="Suga H."/>
            <person name="Archibald J."/>
            <person name="Ball S.G."/>
            <person name="Clark G."/>
            <person name="Dacks J."/>
            <person name="Van Der Giezen M."/>
            <person name="Tsaousis A."/>
            <person name="Roger A."/>
        </authorList>
    </citation>
    <scope>NUCLEOTIDE SEQUENCE [LARGE SCALE GENOMIC DNA]</scope>
    <source>
        <strain evidence="7">ATCC 50177 / NandII</strain>
    </source>
</reference>